<evidence type="ECO:0000256" key="3">
    <source>
        <dbReference type="ARBA" id="ARBA00022452"/>
    </source>
</evidence>
<keyword evidence="2 10" id="KW-0813">Transport</keyword>
<dbReference type="Proteomes" id="UP000029736">
    <property type="component" value="Unassembled WGS sequence"/>
</dbReference>
<name>A0A098SFU3_9BACT</name>
<evidence type="ECO:0000256" key="2">
    <source>
        <dbReference type="ARBA" id="ARBA00022448"/>
    </source>
</evidence>
<keyword evidence="16" id="KW-1185">Reference proteome</keyword>
<evidence type="ECO:0000256" key="5">
    <source>
        <dbReference type="ARBA" id="ARBA00022729"/>
    </source>
</evidence>
<dbReference type="Gene3D" id="2.40.170.20">
    <property type="entry name" value="TonB-dependent receptor, beta-barrel domain"/>
    <property type="match status" value="1"/>
</dbReference>
<keyword evidence="6 11" id="KW-0798">TonB box</keyword>
<proteinExistence type="inferred from homology"/>
<dbReference type="STRING" id="1524460.IX84_00240"/>
<dbReference type="InterPro" id="IPR023997">
    <property type="entry name" value="TonB-dep_OMP_SusC/RagA_CS"/>
</dbReference>
<dbReference type="OrthoDB" id="9768177at2"/>
<organism evidence="15 16">
    <name type="scientific">Phaeodactylibacter xiamenensis</name>
    <dbReference type="NCBI Taxonomy" id="1524460"/>
    <lineage>
        <taxon>Bacteria</taxon>
        <taxon>Pseudomonadati</taxon>
        <taxon>Bacteroidota</taxon>
        <taxon>Saprospiria</taxon>
        <taxon>Saprospirales</taxon>
        <taxon>Haliscomenobacteraceae</taxon>
        <taxon>Phaeodactylibacter</taxon>
    </lineage>
</organism>
<dbReference type="Pfam" id="PF00593">
    <property type="entry name" value="TonB_dep_Rec_b-barrel"/>
    <property type="match status" value="1"/>
</dbReference>
<sequence>MFRPILLLVGLCLLGMLPLAAQQTITGTVTDDADPPQPLIGVSVFVKGSPNVGTITDFNGAFSLDVEENASTLIFSYIGYNRLEVPLNGRTKIDIRMSESAEVLDEVVVTAVGIERSKKALGYSAEEVGGEELVSSRETNLVNALSSKVAGVQVISSSGNPGASANIVIRGRTSLNENSPLFIIDGVPIDNSFAGSNFTDQSNRAIDINPDDIETINVLKGGAATALYGVRAANGAVLITTKKGRKGGGISFSQSVTFDQVNKLPGQQQLFAQGALSGGVPVYAGPGESNRSWGPRIDTLRYDGDESYRYSSLGRIVGQSDPSATDRRVVPFNNLDNFFNTGVTSNTYLSASGGDGETNYFVSSGYLRQTGIVPNSTFERFTLKVSGDTRINDRLKVSASANYTNSGGDRTNRGSNLSGVMLGLTRAPVTFDLASGFDNAEDEPAAYSFPDGTQRTYWSAYDNPYWSVNRNLSRDRVNRIIGNAGFEYTFTDWLSTSYRAGTDYYFEERTSYWDNNSNEFGTGVIFSDLYSYRSFNSDFLLTAQGALSQDFDGRLTLGHNYFSERGFSNVTEGENFIIPDFYDISNVSQVTFADDNVTRRRILGTFYDGQLSFRDYLYFSFTGRWDWSSTLPTTEVPFFYDSYSLGFVFTEPLGLATNPTFSFGKLRFSYARIGKDAFAYALDNFFVLGSPVKGQTAFGPATSIGNPNLRPEQTRTLEIGADLRFFQNRLGIDFTWYDLESVDQILAVPITFSTGFASAITNAGRVRNTGVEIQLRSTPVKGRNFSWDVDLNFTANENTVEELGEGVPDLSFGSAGVASTNNRAIEGQPFGVLYGTRWSRDDNGNRLIDADGYPVFNPQDPGIVGDPNPDWIMGLRNSFTFKGLYVSALLDIRQGGDIYNGTVGVMQNLGIHKSTENREEAVVVEGVYAEGTVIDGEDVSGQPNTTPIRLDSRYYGRYPFAGVSEASVEDGSWVRLRELTVSYRFPETIVGKLPVRSLELGLSGRNLFLLTDYSGIDPETNLAGASNSFGRDYFNTPNTRSLGFNLKIGF</sequence>
<keyword evidence="7 10" id="KW-0472">Membrane</keyword>
<keyword evidence="9 10" id="KW-0998">Cell outer membrane</keyword>
<keyword evidence="3 10" id="KW-1134">Transmembrane beta strand</keyword>
<dbReference type="NCBIfam" id="TIGR04056">
    <property type="entry name" value="OMP_RagA_SusC"/>
    <property type="match status" value="1"/>
</dbReference>
<feature type="signal peptide" evidence="12">
    <location>
        <begin position="1"/>
        <end position="21"/>
    </location>
</feature>
<dbReference type="AlphaFoldDB" id="A0A098SFU3"/>
<dbReference type="PANTHER" id="PTHR30069">
    <property type="entry name" value="TONB-DEPENDENT OUTER MEMBRANE RECEPTOR"/>
    <property type="match status" value="1"/>
</dbReference>
<dbReference type="SUPFAM" id="SSF49464">
    <property type="entry name" value="Carboxypeptidase regulatory domain-like"/>
    <property type="match status" value="1"/>
</dbReference>
<dbReference type="InterPro" id="IPR008969">
    <property type="entry name" value="CarboxyPept-like_regulatory"/>
</dbReference>
<dbReference type="Pfam" id="PF13715">
    <property type="entry name" value="CarbopepD_reg_2"/>
    <property type="match status" value="1"/>
</dbReference>
<dbReference type="GO" id="GO:0009279">
    <property type="term" value="C:cell outer membrane"/>
    <property type="evidence" value="ECO:0007669"/>
    <property type="project" value="UniProtKB-SubCell"/>
</dbReference>
<dbReference type="Pfam" id="PF07715">
    <property type="entry name" value="Plug"/>
    <property type="match status" value="1"/>
</dbReference>
<dbReference type="Gene3D" id="2.60.40.1120">
    <property type="entry name" value="Carboxypeptidase-like, regulatory domain"/>
    <property type="match status" value="1"/>
</dbReference>
<dbReference type="InterPro" id="IPR037066">
    <property type="entry name" value="Plug_dom_sf"/>
</dbReference>
<feature type="domain" description="TonB-dependent receptor-like beta-barrel" evidence="13">
    <location>
        <begin position="448"/>
        <end position="857"/>
    </location>
</feature>
<dbReference type="EMBL" id="JPOS01000002">
    <property type="protein sequence ID" value="KGE89792.1"/>
    <property type="molecule type" value="Genomic_DNA"/>
</dbReference>
<evidence type="ECO:0000313" key="15">
    <source>
        <dbReference type="EMBL" id="KGE89792.1"/>
    </source>
</evidence>
<dbReference type="InterPro" id="IPR023996">
    <property type="entry name" value="TonB-dep_OMP_SusC/RagA"/>
</dbReference>
<evidence type="ECO:0000256" key="1">
    <source>
        <dbReference type="ARBA" id="ARBA00004571"/>
    </source>
</evidence>
<reference evidence="15 16" key="1">
    <citation type="journal article" date="2014" name="Int. J. Syst. Evol. Microbiol.">
        <title>Phaeodactylibacter xiamenensis gen. nov., sp. nov., a member of the family Saprospiraceae isolated from the marine alga Phaeodactylum tricornutum.</title>
        <authorList>
            <person name="Chen Z.Jr."/>
            <person name="Lei X."/>
            <person name="Lai Q."/>
            <person name="Li Y."/>
            <person name="Zhang B."/>
            <person name="Zhang J."/>
            <person name="Zhang H."/>
            <person name="Yang L."/>
            <person name="Zheng W."/>
            <person name="Tian Y."/>
            <person name="Yu Z."/>
            <person name="Xu H.Jr."/>
            <person name="Zheng T."/>
        </authorList>
    </citation>
    <scope>NUCLEOTIDE SEQUENCE [LARGE SCALE GENOMIC DNA]</scope>
    <source>
        <strain evidence="15 16">KD52</strain>
    </source>
</reference>
<comment type="caution">
    <text evidence="15">The sequence shown here is derived from an EMBL/GenBank/DDBJ whole genome shotgun (WGS) entry which is preliminary data.</text>
</comment>
<gene>
    <name evidence="15" type="ORF">IX84_00240</name>
</gene>
<evidence type="ECO:0000256" key="7">
    <source>
        <dbReference type="ARBA" id="ARBA00023136"/>
    </source>
</evidence>
<evidence type="ECO:0000256" key="6">
    <source>
        <dbReference type="ARBA" id="ARBA00023077"/>
    </source>
</evidence>
<dbReference type="PANTHER" id="PTHR30069:SF29">
    <property type="entry name" value="HEMOGLOBIN AND HEMOGLOBIN-HAPTOGLOBIN-BINDING PROTEIN 1-RELATED"/>
    <property type="match status" value="1"/>
</dbReference>
<evidence type="ECO:0000256" key="10">
    <source>
        <dbReference type="PROSITE-ProRule" id="PRU01360"/>
    </source>
</evidence>
<keyword evidence="4 10" id="KW-0812">Transmembrane</keyword>
<comment type="subcellular location">
    <subcellularLocation>
        <location evidence="1 10">Cell outer membrane</location>
        <topology evidence="1 10">Multi-pass membrane protein</topology>
    </subcellularLocation>
</comment>
<dbReference type="GO" id="GO:0044718">
    <property type="term" value="P:siderophore transmembrane transport"/>
    <property type="evidence" value="ECO:0007669"/>
    <property type="project" value="TreeGrafter"/>
</dbReference>
<dbReference type="InterPro" id="IPR012910">
    <property type="entry name" value="Plug_dom"/>
</dbReference>
<protein>
    <recommendedName>
        <fullName evidence="17">TonB-dependent receptor</fullName>
    </recommendedName>
</protein>
<keyword evidence="8" id="KW-0675">Receptor</keyword>
<dbReference type="InterPro" id="IPR000531">
    <property type="entry name" value="Beta-barrel_TonB"/>
</dbReference>
<feature type="chain" id="PRO_5001940201" description="TonB-dependent receptor" evidence="12">
    <location>
        <begin position="22"/>
        <end position="1050"/>
    </location>
</feature>
<evidence type="ECO:0008006" key="17">
    <source>
        <dbReference type="Google" id="ProtNLM"/>
    </source>
</evidence>
<dbReference type="RefSeq" id="WP_052515658.1">
    <property type="nucleotide sequence ID" value="NZ_JBKAGJ010000014.1"/>
</dbReference>
<comment type="similarity">
    <text evidence="10 11">Belongs to the TonB-dependent receptor family.</text>
</comment>
<dbReference type="NCBIfam" id="TIGR04057">
    <property type="entry name" value="SusC_RagA_signa"/>
    <property type="match status" value="1"/>
</dbReference>
<evidence type="ECO:0000256" key="12">
    <source>
        <dbReference type="SAM" id="SignalP"/>
    </source>
</evidence>
<evidence type="ECO:0000313" key="16">
    <source>
        <dbReference type="Proteomes" id="UP000029736"/>
    </source>
</evidence>
<evidence type="ECO:0000259" key="14">
    <source>
        <dbReference type="Pfam" id="PF07715"/>
    </source>
</evidence>
<dbReference type="InterPro" id="IPR036942">
    <property type="entry name" value="Beta-barrel_TonB_sf"/>
</dbReference>
<evidence type="ECO:0000256" key="8">
    <source>
        <dbReference type="ARBA" id="ARBA00023170"/>
    </source>
</evidence>
<dbReference type="SUPFAM" id="SSF56935">
    <property type="entry name" value="Porins"/>
    <property type="match status" value="1"/>
</dbReference>
<dbReference type="GO" id="GO:0015344">
    <property type="term" value="F:siderophore uptake transmembrane transporter activity"/>
    <property type="evidence" value="ECO:0007669"/>
    <property type="project" value="TreeGrafter"/>
</dbReference>
<evidence type="ECO:0000256" key="9">
    <source>
        <dbReference type="ARBA" id="ARBA00023237"/>
    </source>
</evidence>
<evidence type="ECO:0000256" key="4">
    <source>
        <dbReference type="ARBA" id="ARBA00022692"/>
    </source>
</evidence>
<dbReference type="Gene3D" id="2.170.130.10">
    <property type="entry name" value="TonB-dependent receptor, plug domain"/>
    <property type="match status" value="1"/>
</dbReference>
<evidence type="ECO:0000259" key="13">
    <source>
        <dbReference type="Pfam" id="PF00593"/>
    </source>
</evidence>
<evidence type="ECO:0000256" key="11">
    <source>
        <dbReference type="RuleBase" id="RU003357"/>
    </source>
</evidence>
<dbReference type="PROSITE" id="PS52016">
    <property type="entry name" value="TONB_DEPENDENT_REC_3"/>
    <property type="match status" value="1"/>
</dbReference>
<feature type="domain" description="TonB-dependent receptor plug" evidence="14">
    <location>
        <begin position="120"/>
        <end position="236"/>
    </location>
</feature>
<keyword evidence="5 12" id="KW-0732">Signal</keyword>
<dbReference type="InterPro" id="IPR039426">
    <property type="entry name" value="TonB-dep_rcpt-like"/>
</dbReference>
<accession>A0A098SFU3</accession>